<keyword evidence="2" id="KW-1185">Reference proteome</keyword>
<evidence type="ECO:0000313" key="1">
    <source>
        <dbReference type="EMBL" id="KAK1148339.1"/>
    </source>
</evidence>
<reference evidence="1 2" key="1">
    <citation type="journal article" date="2023" name="ACS Omega">
        <title>Identification of the Neoaspergillic Acid Biosynthesis Gene Cluster by Establishing an In Vitro CRISPR-Ribonucleoprotein Genetic System in Aspergillus melleus.</title>
        <authorList>
            <person name="Yuan B."/>
            <person name="Grau M.F."/>
            <person name="Murata R.M."/>
            <person name="Torok T."/>
            <person name="Venkateswaran K."/>
            <person name="Stajich J.E."/>
            <person name="Wang C.C.C."/>
        </authorList>
    </citation>
    <scope>NUCLEOTIDE SEQUENCE [LARGE SCALE GENOMIC DNA]</scope>
    <source>
        <strain evidence="1 2">IMV 1140</strain>
    </source>
</reference>
<comment type="caution">
    <text evidence="1">The sequence shown here is derived from an EMBL/GenBank/DDBJ whole genome shotgun (WGS) entry which is preliminary data.</text>
</comment>
<name>A0ACC3BDD5_9EURO</name>
<dbReference type="Proteomes" id="UP001177260">
    <property type="component" value="Unassembled WGS sequence"/>
</dbReference>
<sequence>MATRTVVFEQYIPTLQRTVRNRNVFKPLLFSTTTVNHSTNPATLTGAPLVLEFERLVGRAPVPPVERNIQLTPAMLLSVSTAQKKESSKMSSTADVDDTAGFMAAARTFMLSQPSYSSDPTTFTVAAEESVSEQDDAWKSVNEFTCASTSASVVAVDADAESVSIANGADSVAETPKHEIASVSNGACSFTEAGASMGHPDQEENRENLNTFETWGTPAARAKPGLIEHVHVSPVGTAQVRFCDAEACQAFYDKYPNGIDLDKSRKVTVFVEFGKEVDVVSSQLSFNLSVGATRVVRAVGVDPDMTMNQMIRLATSQNRKIEKIVDSWVPGEARSASFRFCTIEDAVRFRAAIIRDADWEQCNVQYGSDPCDLATEVNRVED</sequence>
<accession>A0ACC3BDD5</accession>
<proteinExistence type="predicted"/>
<dbReference type="EMBL" id="JAOPJF010000008">
    <property type="protein sequence ID" value="KAK1148339.1"/>
    <property type="molecule type" value="Genomic_DNA"/>
</dbReference>
<protein>
    <submittedName>
        <fullName evidence="1">Uncharacterized protein</fullName>
    </submittedName>
</protein>
<organism evidence="1 2">
    <name type="scientific">Aspergillus melleus</name>
    <dbReference type="NCBI Taxonomy" id="138277"/>
    <lineage>
        <taxon>Eukaryota</taxon>
        <taxon>Fungi</taxon>
        <taxon>Dikarya</taxon>
        <taxon>Ascomycota</taxon>
        <taxon>Pezizomycotina</taxon>
        <taxon>Eurotiomycetes</taxon>
        <taxon>Eurotiomycetidae</taxon>
        <taxon>Eurotiales</taxon>
        <taxon>Aspergillaceae</taxon>
        <taxon>Aspergillus</taxon>
        <taxon>Aspergillus subgen. Circumdati</taxon>
    </lineage>
</organism>
<gene>
    <name evidence="1" type="ORF">N8T08_010149</name>
</gene>
<evidence type="ECO:0000313" key="2">
    <source>
        <dbReference type="Proteomes" id="UP001177260"/>
    </source>
</evidence>